<dbReference type="AlphaFoldDB" id="A0A5J6N864"/>
<dbReference type="KEGG" id="hadh:FRZ61_33440"/>
<organism evidence="1 2">
    <name type="scientific">Hypericibacter adhaerens</name>
    <dbReference type="NCBI Taxonomy" id="2602016"/>
    <lineage>
        <taxon>Bacteria</taxon>
        <taxon>Pseudomonadati</taxon>
        <taxon>Pseudomonadota</taxon>
        <taxon>Alphaproteobacteria</taxon>
        <taxon>Rhodospirillales</taxon>
        <taxon>Dongiaceae</taxon>
        <taxon>Hypericibacter</taxon>
    </lineage>
</organism>
<dbReference type="Pfam" id="PF01161">
    <property type="entry name" value="PBP"/>
    <property type="match status" value="1"/>
</dbReference>
<keyword evidence="2" id="KW-1185">Reference proteome</keyword>
<dbReference type="PANTHER" id="PTHR30289">
    <property type="entry name" value="UNCHARACTERIZED PROTEIN YBCL-RELATED"/>
    <property type="match status" value="1"/>
</dbReference>
<evidence type="ECO:0000313" key="1">
    <source>
        <dbReference type="EMBL" id="QEX23406.1"/>
    </source>
</evidence>
<dbReference type="RefSeq" id="WP_225308852.1">
    <property type="nucleotide sequence ID" value="NZ_CP042582.1"/>
</dbReference>
<dbReference type="Proteomes" id="UP000325797">
    <property type="component" value="Chromosome"/>
</dbReference>
<dbReference type="EMBL" id="CP042582">
    <property type="protein sequence ID" value="QEX23406.1"/>
    <property type="molecule type" value="Genomic_DNA"/>
</dbReference>
<dbReference type="InterPro" id="IPR036610">
    <property type="entry name" value="PEBP-like_sf"/>
</dbReference>
<dbReference type="Gene3D" id="3.90.280.10">
    <property type="entry name" value="PEBP-like"/>
    <property type="match status" value="1"/>
</dbReference>
<proteinExistence type="predicted"/>
<dbReference type="SUPFAM" id="SSF49777">
    <property type="entry name" value="PEBP-like"/>
    <property type="match status" value="1"/>
</dbReference>
<reference evidence="1 2" key="1">
    <citation type="submission" date="2019-08" db="EMBL/GenBank/DDBJ databases">
        <title>Hyperibacter terrae gen. nov., sp. nov. and Hyperibacter viscosus sp. nov., two new members in the family Rhodospirillaceae isolated from the rhizosphere of Hypericum perforatum.</title>
        <authorList>
            <person name="Noviana Z."/>
        </authorList>
    </citation>
    <scope>NUCLEOTIDE SEQUENCE [LARGE SCALE GENOMIC DNA]</scope>
    <source>
        <strain evidence="1 2">R5959</strain>
    </source>
</reference>
<dbReference type="CDD" id="cd00865">
    <property type="entry name" value="PEBP_bact_arch"/>
    <property type="match status" value="1"/>
</dbReference>
<dbReference type="InterPro" id="IPR008914">
    <property type="entry name" value="PEBP"/>
</dbReference>
<name>A0A5J6N864_9PROT</name>
<sequence length="190" mass="20138">MRWFGRRFAILVLTLVGIVALPLMPAAAQSFRLNSHDIVNGQIQPAQLSSKAYGYGCAGENRSPELVWSGAPPGTQSFVLTIFDLDAPNGLGWFHWVVVNIPASVESLPAGASGAGIASIGAIETRTDFGVPGYGGPCPPARTAHRYRFVLTALRTPKLPVDANATPAMVGIFVEANKLDQASFTAIYGR</sequence>
<protein>
    <submittedName>
        <fullName evidence="1">Kinase inhibitor</fullName>
    </submittedName>
</protein>
<dbReference type="InterPro" id="IPR005247">
    <property type="entry name" value="YbhB_YbcL/LppC-like"/>
</dbReference>
<accession>A0A5J6N864</accession>
<evidence type="ECO:0000313" key="2">
    <source>
        <dbReference type="Proteomes" id="UP000325797"/>
    </source>
</evidence>
<dbReference type="NCBIfam" id="TIGR00481">
    <property type="entry name" value="YbhB/YbcL family Raf kinase inhibitor-like protein"/>
    <property type="match status" value="1"/>
</dbReference>
<dbReference type="PANTHER" id="PTHR30289:SF1">
    <property type="entry name" value="PEBP (PHOSPHATIDYLETHANOLAMINE-BINDING PROTEIN) FAMILY PROTEIN"/>
    <property type="match status" value="1"/>
</dbReference>
<gene>
    <name evidence="1" type="ORF">FRZ61_33440</name>
</gene>